<keyword evidence="2" id="KW-1185">Reference proteome</keyword>
<dbReference type="AlphaFoldDB" id="A0A2P8D1M9"/>
<name>A0A2P8D1M9_9BACT</name>
<dbReference type="Pfam" id="PF05742">
    <property type="entry name" value="TANGO2"/>
    <property type="match status" value="1"/>
</dbReference>
<evidence type="ECO:0000313" key="1">
    <source>
        <dbReference type="EMBL" id="PSK91119.1"/>
    </source>
</evidence>
<gene>
    <name evidence="1" type="ORF">B0I18_106130</name>
</gene>
<protein>
    <submittedName>
        <fullName evidence="1">Transport and Golgi organization protein 2</fullName>
    </submittedName>
</protein>
<dbReference type="Proteomes" id="UP000240572">
    <property type="component" value="Unassembled WGS sequence"/>
</dbReference>
<proteinExistence type="predicted"/>
<comment type="caution">
    <text evidence="1">The sequence shown here is derived from an EMBL/GenBank/DDBJ whole genome shotgun (WGS) entry which is preliminary data.</text>
</comment>
<accession>A0A2P8D1M9</accession>
<dbReference type="EMBL" id="PYGD01000006">
    <property type="protein sequence ID" value="PSK91119.1"/>
    <property type="molecule type" value="Genomic_DNA"/>
</dbReference>
<organism evidence="1 2">
    <name type="scientific">Taibaiella chishuiensis</name>
    <dbReference type="NCBI Taxonomy" id="1434707"/>
    <lineage>
        <taxon>Bacteria</taxon>
        <taxon>Pseudomonadati</taxon>
        <taxon>Bacteroidota</taxon>
        <taxon>Chitinophagia</taxon>
        <taxon>Chitinophagales</taxon>
        <taxon>Chitinophagaceae</taxon>
        <taxon>Taibaiella</taxon>
    </lineage>
</organism>
<dbReference type="OrthoDB" id="4380123at2"/>
<evidence type="ECO:0000313" key="2">
    <source>
        <dbReference type="Proteomes" id="UP000240572"/>
    </source>
</evidence>
<dbReference type="InterPro" id="IPR008551">
    <property type="entry name" value="TANGO2"/>
</dbReference>
<reference evidence="1 2" key="1">
    <citation type="submission" date="2018-03" db="EMBL/GenBank/DDBJ databases">
        <title>Genomic Encyclopedia of Type Strains, Phase III (KMG-III): the genomes of soil and plant-associated and newly described type strains.</title>
        <authorList>
            <person name="Whitman W."/>
        </authorList>
    </citation>
    <scope>NUCLEOTIDE SEQUENCE [LARGE SCALE GENOMIC DNA]</scope>
    <source>
        <strain evidence="1 2">CGMCC 1.12700</strain>
    </source>
</reference>
<sequence length="251" mass="28458">MPGRVILPGNTDNAYMCTVTFIKTSDKVFITSNRDELALRPAALPPAIYGGDSGRIIFPKDGLAGGTWMALHERGNAMVLLNGAFERHIHKPPYRLSRGLIFLQIFDSATPVFTFQQIDLDQIEPFTLVIWQQHALWEARWDGANKTWRPMPDDVMHIWSSATLYDEEVRHKREAWFDRWQAASPVISTESIEQFHTFAGEGDAATDLRMNRDGLLQTVSISNITISDTGSIFRYNDLLQGGFYTQSFQES</sequence>